<reference evidence="1" key="1">
    <citation type="submission" date="2021-06" db="EMBL/GenBank/DDBJ databases">
        <authorList>
            <person name="Kallberg Y."/>
            <person name="Tangrot J."/>
            <person name="Rosling A."/>
        </authorList>
    </citation>
    <scope>NUCLEOTIDE SEQUENCE</scope>
    <source>
        <strain evidence="1">MA461A</strain>
    </source>
</reference>
<feature type="non-terminal residue" evidence="1">
    <location>
        <position position="137"/>
    </location>
</feature>
<evidence type="ECO:0000313" key="2">
    <source>
        <dbReference type="Proteomes" id="UP000789920"/>
    </source>
</evidence>
<protein>
    <submittedName>
        <fullName evidence="1">3676_t:CDS:1</fullName>
    </submittedName>
</protein>
<evidence type="ECO:0000313" key="1">
    <source>
        <dbReference type="EMBL" id="CAG8836515.1"/>
    </source>
</evidence>
<dbReference type="Proteomes" id="UP000789920">
    <property type="component" value="Unassembled WGS sequence"/>
</dbReference>
<gene>
    <name evidence="1" type="ORF">RPERSI_LOCUS29962</name>
</gene>
<name>A0ACA9SFC8_9GLOM</name>
<feature type="non-terminal residue" evidence="1">
    <location>
        <position position="1"/>
    </location>
</feature>
<accession>A0ACA9SFC8</accession>
<comment type="caution">
    <text evidence="1">The sequence shown here is derived from an EMBL/GenBank/DDBJ whole genome shotgun (WGS) entry which is preliminary data.</text>
</comment>
<keyword evidence="2" id="KW-1185">Reference proteome</keyword>
<sequence length="137" mass="15307">NSSLVKVLGASSLLTKIVRSILFHHHDVLMNSFTDSTTLDNFHLLCEQVSKEAKELAKQIKKITNQGKTDELVEYGQIVYNELVSHANNLVEALDLFVNFVHLHLPQNYEGPSKLTLTSSVNAQPSEPLTTGEKKHK</sequence>
<dbReference type="EMBL" id="CAJVQC010114951">
    <property type="protein sequence ID" value="CAG8836515.1"/>
    <property type="molecule type" value="Genomic_DNA"/>
</dbReference>
<organism evidence="1 2">
    <name type="scientific">Racocetra persica</name>
    <dbReference type="NCBI Taxonomy" id="160502"/>
    <lineage>
        <taxon>Eukaryota</taxon>
        <taxon>Fungi</taxon>
        <taxon>Fungi incertae sedis</taxon>
        <taxon>Mucoromycota</taxon>
        <taxon>Glomeromycotina</taxon>
        <taxon>Glomeromycetes</taxon>
        <taxon>Diversisporales</taxon>
        <taxon>Gigasporaceae</taxon>
        <taxon>Racocetra</taxon>
    </lineage>
</organism>
<proteinExistence type="predicted"/>